<evidence type="ECO:0000313" key="4">
    <source>
        <dbReference type="Ensembl" id="ENSCSEP00000028683.1"/>
    </source>
</evidence>
<feature type="compositionally biased region" description="Polar residues" evidence="2">
    <location>
        <begin position="746"/>
        <end position="766"/>
    </location>
</feature>
<feature type="region of interest" description="Disordered" evidence="2">
    <location>
        <begin position="113"/>
        <end position="186"/>
    </location>
</feature>
<evidence type="ECO:0000259" key="3">
    <source>
        <dbReference type="Pfam" id="PF14603"/>
    </source>
</evidence>
<dbReference type="InterPro" id="IPR036028">
    <property type="entry name" value="SH3-like_dom_sf"/>
</dbReference>
<keyword evidence="5" id="KW-1185">Reference proteome</keyword>
<feature type="compositionally biased region" description="Polar residues" evidence="2">
    <location>
        <begin position="325"/>
        <end position="340"/>
    </location>
</feature>
<dbReference type="PANTHER" id="PTHR16830:SF20">
    <property type="entry name" value="SI:CH211-188C16.1-RELATED"/>
    <property type="match status" value="1"/>
</dbReference>
<feature type="compositionally biased region" description="Polar residues" evidence="2">
    <location>
        <begin position="36"/>
        <end position="54"/>
    </location>
</feature>
<feature type="region of interest" description="Disordered" evidence="2">
    <location>
        <begin position="22"/>
        <end position="55"/>
    </location>
</feature>
<dbReference type="GeneTree" id="ENSGT00530000063460"/>
<dbReference type="OMA" id="SRYMPLV"/>
<dbReference type="InParanoid" id="A0A3P8WMK6"/>
<evidence type="ECO:0000313" key="5">
    <source>
        <dbReference type="Proteomes" id="UP000265120"/>
    </source>
</evidence>
<dbReference type="PANTHER" id="PTHR16830">
    <property type="entry name" value="SH2 CONTAINING ADAPTOR PRAM-1 RELATED"/>
    <property type="match status" value="1"/>
</dbReference>
<feature type="region of interest" description="Disordered" evidence="2">
    <location>
        <begin position="812"/>
        <end position="833"/>
    </location>
</feature>
<dbReference type="Pfam" id="PF14603">
    <property type="entry name" value="hSH3"/>
    <property type="match status" value="1"/>
</dbReference>
<feature type="compositionally biased region" description="Polar residues" evidence="2">
    <location>
        <begin position="177"/>
        <end position="186"/>
    </location>
</feature>
<dbReference type="STRING" id="244447.ENSCSEP00000028683"/>
<evidence type="ECO:0000256" key="2">
    <source>
        <dbReference type="SAM" id="MobiDB-lite"/>
    </source>
</evidence>
<dbReference type="GO" id="GO:0072659">
    <property type="term" value="P:protein localization to plasma membrane"/>
    <property type="evidence" value="ECO:0007669"/>
    <property type="project" value="TreeGrafter"/>
</dbReference>
<proteinExistence type="predicted"/>
<protein>
    <submittedName>
        <fullName evidence="4">Si:ch211-188c16.1</fullName>
    </submittedName>
</protein>
<reference evidence="4" key="2">
    <citation type="submission" date="2025-08" db="UniProtKB">
        <authorList>
            <consortium name="Ensembl"/>
        </authorList>
    </citation>
    <scope>IDENTIFICATION</scope>
</reference>
<dbReference type="GO" id="GO:0005886">
    <property type="term" value="C:plasma membrane"/>
    <property type="evidence" value="ECO:0007669"/>
    <property type="project" value="InterPro"/>
</dbReference>
<reference evidence="4 5" key="1">
    <citation type="journal article" date="2014" name="Nat. Genet.">
        <title>Whole-genome sequence of a flatfish provides insights into ZW sex chromosome evolution and adaptation to a benthic lifestyle.</title>
        <authorList>
            <person name="Chen S."/>
            <person name="Zhang G."/>
            <person name="Shao C."/>
            <person name="Huang Q."/>
            <person name="Liu G."/>
            <person name="Zhang P."/>
            <person name="Song W."/>
            <person name="An N."/>
            <person name="Chalopin D."/>
            <person name="Volff J.N."/>
            <person name="Hong Y."/>
            <person name="Li Q."/>
            <person name="Sha Z."/>
            <person name="Zhou H."/>
            <person name="Xie M."/>
            <person name="Yu Q."/>
            <person name="Liu Y."/>
            <person name="Xiang H."/>
            <person name="Wang N."/>
            <person name="Wu K."/>
            <person name="Yang C."/>
            <person name="Zhou Q."/>
            <person name="Liao X."/>
            <person name="Yang L."/>
            <person name="Hu Q."/>
            <person name="Zhang J."/>
            <person name="Meng L."/>
            <person name="Jin L."/>
            <person name="Tian Y."/>
            <person name="Lian J."/>
            <person name="Yang J."/>
            <person name="Miao G."/>
            <person name="Liu S."/>
            <person name="Liang Z."/>
            <person name="Yan F."/>
            <person name="Li Y."/>
            <person name="Sun B."/>
            <person name="Zhang H."/>
            <person name="Zhang J."/>
            <person name="Zhu Y."/>
            <person name="Du M."/>
            <person name="Zhao Y."/>
            <person name="Schartl M."/>
            <person name="Tang Q."/>
            <person name="Wang J."/>
        </authorList>
    </citation>
    <scope>NUCLEOTIDE SEQUENCE</scope>
</reference>
<dbReference type="SUPFAM" id="SSF50044">
    <property type="entry name" value="SH3-domain"/>
    <property type="match status" value="1"/>
</dbReference>
<sequence>MTIAAENNSPVLSRVIYRDGLRASGGTRPNSFPPHLQQTSPSSQFANGDSTAKQSLKERHMPLVLPAFPVKEQKTDSPVAQLLHAQDPDSVKVAFSQNKIKKKGLLLPFKSTKASKVSAGNGEEPTYADLTTRPSSAPGELPSIKMQPTENGGSVQSDNSNVTECSQSSPDAPITPPSSETSVDSDNKFISTLERAKKKFSRRQMLISTKPKSFRSPDYAQAVNVFPFATNTESVSTDPPLMPPFGLPHMACISARPFFKAGNSLRKSPLTKNFGKDQAQPPSGRTIEPHSLSVPPKKPLPDPRSVGSLPAKPPRPPLVDLSLYGQPSAQKLSPALSQAPTDEPDSKLPSISGVVLDPPKFPEFDNSEMKTTAGDAVDIASLELESLDLTSKDLPVPDFEAFESDLSACNHTEPRESSIIQDVNIGCKNVILLDPAGYPELIYLPGFLEPPSAEQWSQSEEGAAELPFNSQTDEMYPSAAEFQSLPEESELSNHSELNSIQPHPNVYQQDSCYEACDNVYEVVDDINKVPSDQNSRKQKCGLKNPYADNHSKEETSLNKWQPNPWGSGLGDHSNNIFNHIQSKERQSPNIADFKEQRKREKHRIEKERKEQKEREKKENEMRKKFKVTGDEEPLYHAKVVVASKVRKNDLPVKSGDTVSIIRTTSCPKGKWLARDVNYKYGYISVMNVELNIKEMLELGKKAQAAGKGGNQEGDTISIDSRSSNHPVLTSSFTDDSEEWACEDETLSPTNESHSLPQQTSSMSELSCSHVGAQHTFSDANLEDLQTQNRHEALQKLAIFFQHTKDEFVDDAEAEGETPTNTETPNFLSTVEEPPYPEQEVDFNELELLPPPPLYADTF</sequence>
<dbReference type="AlphaFoldDB" id="A0A3P8WMK6"/>
<evidence type="ECO:0000256" key="1">
    <source>
        <dbReference type="ARBA" id="ARBA00022553"/>
    </source>
</evidence>
<dbReference type="FunCoup" id="A0A3P8WMK6">
    <property type="interactions" value="32"/>
</dbReference>
<dbReference type="FunFam" id="2.30.30.40:FF:000307">
    <property type="entry name" value="Predicted protein"/>
    <property type="match status" value="1"/>
</dbReference>
<feature type="region of interest" description="Disordered" evidence="2">
    <location>
        <begin position="264"/>
        <end position="353"/>
    </location>
</feature>
<name>A0A3P8WMK6_CYNSE</name>
<feature type="compositionally biased region" description="Acidic residues" evidence="2">
    <location>
        <begin position="734"/>
        <end position="745"/>
    </location>
</feature>
<dbReference type="InterPro" id="IPR043443">
    <property type="entry name" value="FYB1/2-like"/>
</dbReference>
<dbReference type="Gene3D" id="2.30.30.40">
    <property type="entry name" value="SH3 Domains"/>
    <property type="match status" value="1"/>
</dbReference>
<keyword evidence="1" id="KW-0597">Phosphoprotein</keyword>
<dbReference type="GO" id="GO:0050852">
    <property type="term" value="P:T cell receptor signaling pathway"/>
    <property type="evidence" value="ECO:0007669"/>
    <property type="project" value="TreeGrafter"/>
</dbReference>
<feature type="domain" description="Helically-extended SH3" evidence="3">
    <location>
        <begin position="621"/>
        <end position="688"/>
    </location>
</feature>
<feature type="region of interest" description="Disordered" evidence="2">
    <location>
        <begin position="528"/>
        <end position="622"/>
    </location>
</feature>
<feature type="compositionally biased region" description="Low complexity" evidence="2">
    <location>
        <begin position="816"/>
        <end position="825"/>
    </location>
</feature>
<feature type="compositionally biased region" description="Polar residues" evidence="2">
    <location>
        <begin position="712"/>
        <end position="733"/>
    </location>
</feature>
<accession>A0A3P8WMK6</accession>
<dbReference type="GO" id="GO:0007229">
    <property type="term" value="P:integrin-mediated signaling pathway"/>
    <property type="evidence" value="ECO:0007669"/>
    <property type="project" value="InterPro"/>
</dbReference>
<feature type="region of interest" description="Disordered" evidence="2">
    <location>
        <begin position="705"/>
        <end position="767"/>
    </location>
</feature>
<dbReference type="InterPro" id="IPR029294">
    <property type="entry name" value="hSH3"/>
</dbReference>
<feature type="compositionally biased region" description="Basic and acidic residues" evidence="2">
    <location>
        <begin position="581"/>
        <end position="622"/>
    </location>
</feature>
<dbReference type="Proteomes" id="UP000265120">
    <property type="component" value="Chromosome 20"/>
</dbReference>
<reference evidence="4" key="3">
    <citation type="submission" date="2025-09" db="UniProtKB">
        <authorList>
            <consortium name="Ensembl"/>
        </authorList>
    </citation>
    <scope>IDENTIFICATION</scope>
</reference>
<organism evidence="4 5">
    <name type="scientific">Cynoglossus semilaevis</name>
    <name type="common">Tongue sole</name>
    <dbReference type="NCBI Taxonomy" id="244447"/>
    <lineage>
        <taxon>Eukaryota</taxon>
        <taxon>Metazoa</taxon>
        <taxon>Chordata</taxon>
        <taxon>Craniata</taxon>
        <taxon>Vertebrata</taxon>
        <taxon>Euteleostomi</taxon>
        <taxon>Actinopterygii</taxon>
        <taxon>Neopterygii</taxon>
        <taxon>Teleostei</taxon>
        <taxon>Neoteleostei</taxon>
        <taxon>Acanthomorphata</taxon>
        <taxon>Carangaria</taxon>
        <taxon>Pleuronectiformes</taxon>
        <taxon>Pleuronectoidei</taxon>
        <taxon>Cynoglossidae</taxon>
        <taxon>Cynoglossinae</taxon>
        <taxon>Cynoglossus</taxon>
    </lineage>
</organism>
<dbReference type="Ensembl" id="ENSCSET00000029073.1">
    <property type="protein sequence ID" value="ENSCSEP00000028683.1"/>
    <property type="gene ID" value="ENSCSEG00000018362.1"/>
</dbReference>
<feature type="compositionally biased region" description="Polar residues" evidence="2">
    <location>
        <begin position="146"/>
        <end position="170"/>
    </location>
</feature>
<feature type="region of interest" description="Disordered" evidence="2">
    <location>
        <begin position="479"/>
        <end position="502"/>
    </location>
</feature>